<sequence>MTTPVTGAPSAARRAATLRLAGLFVAAAGLLDVVFLVAPTGSGSLLAARAVVLLGAGLLAAAASVLARGADSKGGLVGPTGATALIVFAVLIVLRPIVNWSSPSTTGSTATPEMITAATLVLVLAVLAFAAGVVGLVALARSHTVPRRVIVTAAVAVAVNAVGGYAVSAPLLVTATPSQELLLGLSLAASLAGALSILATGIVWLLAARSIARAG</sequence>
<dbReference type="EMBL" id="CP028137">
    <property type="protein sequence ID" value="AZZ53928.1"/>
    <property type="molecule type" value="Genomic_DNA"/>
</dbReference>
<feature type="transmembrane region" description="Helical" evidence="1">
    <location>
        <begin position="46"/>
        <end position="67"/>
    </location>
</feature>
<protein>
    <submittedName>
        <fullName evidence="2">Uncharacterized protein</fullName>
    </submittedName>
</protein>
<dbReference type="KEGG" id="rfs:C1I64_19095"/>
<dbReference type="RefSeq" id="WP_127888304.1">
    <property type="nucleotide sequence ID" value="NZ_CP028137.1"/>
</dbReference>
<evidence type="ECO:0000313" key="2">
    <source>
        <dbReference type="EMBL" id="AZZ53928.1"/>
    </source>
</evidence>
<reference evidence="2 3" key="1">
    <citation type="submission" date="2018-03" db="EMBL/GenBank/DDBJ databases">
        <title>Bacteriophage NCPPB3778 and a type I-E CRISPR drive the evolution of the US Biological Select Agent, Rathayibacter toxicus.</title>
        <authorList>
            <person name="Davis E.W.II."/>
            <person name="Tabima J.F."/>
            <person name="Weisberg A.J."/>
            <person name="Dantas Lopes L."/>
            <person name="Wiseman M.S."/>
            <person name="Wiseman M.S."/>
            <person name="Pupko T."/>
            <person name="Belcher M.S."/>
            <person name="Sechler A.J."/>
            <person name="Tancos M.A."/>
            <person name="Schroeder B.K."/>
            <person name="Murray T.D."/>
            <person name="Luster D.G."/>
            <person name="Schneider W.L."/>
            <person name="Rogers E."/>
            <person name="Andreote F.D."/>
            <person name="Grunwald N.J."/>
            <person name="Putnam M.L."/>
            <person name="Chang J.H."/>
        </authorList>
    </citation>
    <scope>NUCLEOTIDE SEQUENCE [LARGE SCALE GENOMIC DNA]</scope>
    <source>
        <strain evidence="2 3">DSM 15932</strain>
    </source>
</reference>
<name>A0A3T0T5N5_9MICO</name>
<feature type="transmembrane region" description="Helical" evidence="1">
    <location>
        <begin position="20"/>
        <end position="40"/>
    </location>
</feature>
<evidence type="ECO:0000256" key="1">
    <source>
        <dbReference type="SAM" id="Phobius"/>
    </source>
</evidence>
<feature type="transmembrane region" description="Helical" evidence="1">
    <location>
        <begin position="114"/>
        <end position="137"/>
    </location>
</feature>
<gene>
    <name evidence="2" type="ORF">C1I64_19095</name>
</gene>
<feature type="transmembrane region" description="Helical" evidence="1">
    <location>
        <begin position="74"/>
        <end position="94"/>
    </location>
</feature>
<keyword evidence="1" id="KW-0472">Membrane</keyword>
<feature type="transmembrane region" description="Helical" evidence="1">
    <location>
        <begin position="185"/>
        <end position="207"/>
    </location>
</feature>
<feature type="transmembrane region" description="Helical" evidence="1">
    <location>
        <begin position="149"/>
        <end position="173"/>
    </location>
</feature>
<dbReference type="Proteomes" id="UP000285317">
    <property type="component" value="Chromosome"/>
</dbReference>
<accession>A0A3T0T5N5</accession>
<organism evidence="2 3">
    <name type="scientific">Rathayibacter festucae DSM 15932</name>
    <dbReference type="NCBI Taxonomy" id="1328866"/>
    <lineage>
        <taxon>Bacteria</taxon>
        <taxon>Bacillati</taxon>
        <taxon>Actinomycetota</taxon>
        <taxon>Actinomycetes</taxon>
        <taxon>Micrococcales</taxon>
        <taxon>Microbacteriaceae</taxon>
        <taxon>Rathayibacter</taxon>
    </lineage>
</organism>
<keyword evidence="1" id="KW-0812">Transmembrane</keyword>
<proteinExistence type="predicted"/>
<keyword evidence="1" id="KW-1133">Transmembrane helix</keyword>
<dbReference type="AlphaFoldDB" id="A0A3T0T5N5"/>
<evidence type="ECO:0000313" key="3">
    <source>
        <dbReference type="Proteomes" id="UP000285317"/>
    </source>
</evidence>